<reference evidence="2" key="1">
    <citation type="submission" date="2022-07" db="EMBL/GenBank/DDBJ databases">
        <title>Genome Sequence of Physisporinus lineatus.</title>
        <authorList>
            <person name="Buettner E."/>
        </authorList>
    </citation>
    <scope>NUCLEOTIDE SEQUENCE</scope>
    <source>
        <strain evidence="2">VT162</strain>
    </source>
</reference>
<evidence type="ECO:0000313" key="2">
    <source>
        <dbReference type="EMBL" id="KAJ3479073.1"/>
    </source>
</evidence>
<feature type="compositionally biased region" description="Basic and acidic residues" evidence="1">
    <location>
        <begin position="16"/>
        <end position="25"/>
    </location>
</feature>
<accession>A0AAD5UVP6</accession>
<gene>
    <name evidence="2" type="ORF">NLI96_g9319</name>
</gene>
<name>A0AAD5UVP6_9APHY</name>
<feature type="region of interest" description="Disordered" evidence="1">
    <location>
        <begin position="1"/>
        <end position="73"/>
    </location>
</feature>
<organism evidence="2 3">
    <name type="scientific">Meripilus lineatus</name>
    <dbReference type="NCBI Taxonomy" id="2056292"/>
    <lineage>
        <taxon>Eukaryota</taxon>
        <taxon>Fungi</taxon>
        <taxon>Dikarya</taxon>
        <taxon>Basidiomycota</taxon>
        <taxon>Agaricomycotina</taxon>
        <taxon>Agaricomycetes</taxon>
        <taxon>Polyporales</taxon>
        <taxon>Meripilaceae</taxon>
        <taxon>Meripilus</taxon>
    </lineage>
</organism>
<proteinExistence type="predicted"/>
<protein>
    <submittedName>
        <fullName evidence="2">Uncharacterized protein</fullName>
    </submittedName>
</protein>
<dbReference type="EMBL" id="JANAWD010000464">
    <property type="protein sequence ID" value="KAJ3479073.1"/>
    <property type="molecule type" value="Genomic_DNA"/>
</dbReference>
<comment type="caution">
    <text evidence="2">The sequence shown here is derived from an EMBL/GenBank/DDBJ whole genome shotgun (WGS) entry which is preliminary data.</text>
</comment>
<feature type="compositionally biased region" description="Basic and acidic residues" evidence="1">
    <location>
        <begin position="50"/>
        <end position="73"/>
    </location>
</feature>
<evidence type="ECO:0000256" key="1">
    <source>
        <dbReference type="SAM" id="MobiDB-lite"/>
    </source>
</evidence>
<evidence type="ECO:0000313" key="3">
    <source>
        <dbReference type="Proteomes" id="UP001212997"/>
    </source>
</evidence>
<feature type="compositionally biased region" description="Acidic residues" evidence="1">
    <location>
        <begin position="26"/>
        <end position="35"/>
    </location>
</feature>
<sequence length="73" mass="8355">MRRSAVGFTLEVEDMSAEKETNAAKDDEEDGDDDEDKRRGDVCGPISQPKEPKSELQEEKREKKEYERHGSVL</sequence>
<dbReference type="AlphaFoldDB" id="A0AAD5UVP6"/>
<dbReference type="Proteomes" id="UP001212997">
    <property type="component" value="Unassembled WGS sequence"/>
</dbReference>
<keyword evidence="3" id="KW-1185">Reference proteome</keyword>